<proteinExistence type="predicted"/>
<dbReference type="SUPFAM" id="SSF55785">
    <property type="entry name" value="PYP-like sensor domain (PAS domain)"/>
    <property type="match status" value="2"/>
</dbReference>
<reference evidence="5 6" key="1">
    <citation type="submission" date="2020-04" db="EMBL/GenBank/DDBJ databases">
        <title>Rhizobium sp. S-51 isolated from soil.</title>
        <authorList>
            <person name="Dahal R.H."/>
        </authorList>
    </citation>
    <scope>NUCLEOTIDE SEQUENCE [LARGE SCALE GENOMIC DNA]</scope>
    <source>
        <strain evidence="5 6">S-51</strain>
    </source>
</reference>
<dbReference type="Gene3D" id="3.30.70.270">
    <property type="match status" value="1"/>
</dbReference>
<dbReference type="PROSITE" id="PS50883">
    <property type="entry name" value="EAL"/>
    <property type="match status" value="1"/>
</dbReference>
<dbReference type="NCBIfam" id="TIGR00254">
    <property type="entry name" value="GGDEF"/>
    <property type="match status" value="1"/>
</dbReference>
<dbReference type="PANTHER" id="PTHR44757:SF2">
    <property type="entry name" value="BIOFILM ARCHITECTURE MAINTENANCE PROTEIN MBAA"/>
    <property type="match status" value="1"/>
</dbReference>
<dbReference type="SUPFAM" id="SSF141868">
    <property type="entry name" value="EAL domain-like"/>
    <property type="match status" value="1"/>
</dbReference>
<dbReference type="Pfam" id="PF00563">
    <property type="entry name" value="EAL"/>
    <property type="match status" value="1"/>
</dbReference>
<dbReference type="InterPro" id="IPR001633">
    <property type="entry name" value="EAL_dom"/>
</dbReference>
<name>A0A7Y0AW17_9HYPH</name>
<dbReference type="Proteomes" id="UP000541470">
    <property type="component" value="Unassembled WGS sequence"/>
</dbReference>
<dbReference type="SUPFAM" id="SSF55073">
    <property type="entry name" value="Nucleotide cyclase"/>
    <property type="match status" value="1"/>
</dbReference>
<dbReference type="SMART" id="SM00267">
    <property type="entry name" value="GGDEF"/>
    <property type="match status" value="1"/>
</dbReference>
<evidence type="ECO:0000256" key="2">
    <source>
        <dbReference type="SAM" id="Phobius"/>
    </source>
</evidence>
<dbReference type="InterPro" id="IPR043128">
    <property type="entry name" value="Rev_trsase/Diguanyl_cyclase"/>
</dbReference>
<protein>
    <submittedName>
        <fullName evidence="5">EAL domain-containing protein</fullName>
    </submittedName>
</protein>
<dbReference type="PANTHER" id="PTHR44757">
    <property type="entry name" value="DIGUANYLATE CYCLASE DGCP"/>
    <property type="match status" value="1"/>
</dbReference>
<dbReference type="InterPro" id="IPR000014">
    <property type="entry name" value="PAS"/>
</dbReference>
<evidence type="ECO:0000259" key="3">
    <source>
        <dbReference type="PROSITE" id="PS50883"/>
    </source>
</evidence>
<evidence type="ECO:0000256" key="1">
    <source>
        <dbReference type="SAM" id="Coils"/>
    </source>
</evidence>
<dbReference type="SMART" id="SM00091">
    <property type="entry name" value="PAS"/>
    <property type="match status" value="2"/>
</dbReference>
<evidence type="ECO:0000313" key="5">
    <source>
        <dbReference type="EMBL" id="NML74528.1"/>
    </source>
</evidence>
<dbReference type="Pfam" id="PF08447">
    <property type="entry name" value="PAS_3"/>
    <property type="match status" value="2"/>
</dbReference>
<dbReference type="CDD" id="cd00130">
    <property type="entry name" value="PAS"/>
    <property type="match status" value="2"/>
</dbReference>
<keyword evidence="2" id="KW-1133">Transmembrane helix</keyword>
<dbReference type="CDD" id="cd01949">
    <property type="entry name" value="GGDEF"/>
    <property type="match status" value="1"/>
</dbReference>
<evidence type="ECO:0000259" key="4">
    <source>
        <dbReference type="PROSITE" id="PS50887"/>
    </source>
</evidence>
<feature type="domain" description="EAL" evidence="3">
    <location>
        <begin position="773"/>
        <end position="1024"/>
    </location>
</feature>
<dbReference type="GO" id="GO:0003824">
    <property type="term" value="F:catalytic activity"/>
    <property type="evidence" value="ECO:0007669"/>
    <property type="project" value="UniProtKB-ARBA"/>
</dbReference>
<dbReference type="InterPro" id="IPR013655">
    <property type="entry name" value="PAS_fold_3"/>
</dbReference>
<dbReference type="AlphaFoldDB" id="A0A7Y0AW17"/>
<dbReference type="InterPro" id="IPR035965">
    <property type="entry name" value="PAS-like_dom_sf"/>
</dbReference>
<dbReference type="FunFam" id="3.30.70.270:FF:000001">
    <property type="entry name" value="Diguanylate cyclase domain protein"/>
    <property type="match status" value="1"/>
</dbReference>
<feature type="domain" description="GGDEF" evidence="4">
    <location>
        <begin position="631"/>
        <end position="764"/>
    </location>
</feature>
<keyword evidence="2" id="KW-0812">Transmembrane</keyword>
<dbReference type="EMBL" id="JABBGK010000002">
    <property type="protein sequence ID" value="NML74528.1"/>
    <property type="molecule type" value="Genomic_DNA"/>
</dbReference>
<dbReference type="InterPro" id="IPR029787">
    <property type="entry name" value="Nucleotide_cyclase"/>
</dbReference>
<dbReference type="RefSeq" id="WP_169590020.1">
    <property type="nucleotide sequence ID" value="NZ_JABBGK010000002.1"/>
</dbReference>
<dbReference type="Pfam" id="PF00990">
    <property type="entry name" value="GGDEF"/>
    <property type="match status" value="1"/>
</dbReference>
<comment type="caution">
    <text evidence="5">The sequence shown here is derived from an EMBL/GenBank/DDBJ whole genome shotgun (WGS) entry which is preliminary data.</text>
</comment>
<feature type="transmembrane region" description="Helical" evidence="2">
    <location>
        <begin position="255"/>
        <end position="275"/>
    </location>
</feature>
<dbReference type="InterPro" id="IPR000160">
    <property type="entry name" value="GGDEF_dom"/>
</dbReference>
<dbReference type="SMART" id="SM00052">
    <property type="entry name" value="EAL"/>
    <property type="match status" value="1"/>
</dbReference>
<keyword evidence="2" id="KW-0472">Membrane</keyword>
<feature type="transmembrane region" description="Helical" evidence="2">
    <location>
        <begin position="20"/>
        <end position="39"/>
    </location>
</feature>
<dbReference type="PROSITE" id="PS50887">
    <property type="entry name" value="GGDEF"/>
    <property type="match status" value="1"/>
</dbReference>
<dbReference type="Gene3D" id="3.30.450.20">
    <property type="entry name" value="PAS domain"/>
    <property type="match status" value="2"/>
</dbReference>
<sequence>MRILDSIRRHRGQEVTGTGAFIVGGVLVSLAIIGAGIVLDQRSNTADRKVLERHVADDVRLIRSALDARIEADLDSASHLADMVIADTDLKPVELNAMTAQLIKREQHIRDIVFRRASVAPGGSSAPKLALAGEGQLVLDFPIGPIRGGNETSWGSIVMTLDTRKFLEASGLVLDARTGARPDGETRQINLDYLDFAIRSIDPNGAGTFIFGSPEKVDDNPVTRRFAYPGGFLEILAKPKDGWNIASDRQFTTRLIIAAACLMMILPVYFSLYLLRERNRHIDQLKAREQKLLDLSRRFNLAMGTANIGIWEVHESTGLLSWDARAAVLHGLAPSDGCESIAAWYKRIHPEDAEQIEANLARNLSGAVGDGWDITYRVTLQDGTLRHLRSVGARSHGDNGLARLTGIVWDVTKDTLSTQALYDAKATSDIKNAELELALDELSSREHELAVLSQKLDLALASYNCGIWEGDPVSKTAYWDERMHQLYGLPFKDRPVTEHEWLSCLHQDDRQDVRLESNRGVTSGKGVYTTQRVLLPNNEIRYVRSVGQVHIGRDGKKKIIGIAFDVTADAILAEQLRNAKAEADSRNLELELAKNRIEFNALHDPLTSLANRRKLDLELDELTQAGTSKRQKFTILHLDLDRFKEINDTLGHAAGDAMLVHASKVLTRNVARGDLVARIGGDEFVILARRATSAEEISTLCERIIEEMSKPIDFEGFTCRCGISIGIAQTQGLSPDARRILVNADIALYQAKEKGRNCYEFFTPDLQANIVSKKRMADEILTGLERDEFTVWYQPQFETSSMELSGAEALVRWNHPDKGIIPSNSFLRIAEELNVMARIDQLVLETSLKDQMRWVALGLKLPRVSVNVSSKRLHDAQLVEQLESLNITPGTICFELVESIFLDESDDVATTNIDRIKALGIDIEIDDFGTGHTSIVSLLRLKPKRLKIDRQLVMPIVTQPQERALVRSIIEIARSLGVETVAEGVESHEHAGLLRQLGCDYLQGYAFAKPLPFDEFTRFARGLPRRKAS</sequence>
<gene>
    <name evidence="5" type="ORF">HHL25_10380</name>
</gene>
<dbReference type="CDD" id="cd01948">
    <property type="entry name" value="EAL"/>
    <property type="match status" value="1"/>
</dbReference>
<keyword evidence="6" id="KW-1185">Reference proteome</keyword>
<dbReference type="Gene3D" id="3.20.20.450">
    <property type="entry name" value="EAL domain"/>
    <property type="match status" value="1"/>
</dbReference>
<evidence type="ECO:0000313" key="6">
    <source>
        <dbReference type="Proteomes" id="UP000541470"/>
    </source>
</evidence>
<accession>A0A7Y0AW17</accession>
<organism evidence="5 6">
    <name type="scientific">Rhizobium terricola</name>
    <dbReference type="NCBI Taxonomy" id="2728849"/>
    <lineage>
        <taxon>Bacteria</taxon>
        <taxon>Pseudomonadati</taxon>
        <taxon>Pseudomonadota</taxon>
        <taxon>Alphaproteobacteria</taxon>
        <taxon>Hyphomicrobiales</taxon>
        <taxon>Rhizobiaceae</taxon>
        <taxon>Rhizobium/Agrobacterium group</taxon>
        <taxon>Rhizobium</taxon>
    </lineage>
</organism>
<feature type="coiled-coil region" evidence="1">
    <location>
        <begin position="571"/>
        <end position="598"/>
    </location>
</feature>
<dbReference type="InterPro" id="IPR052155">
    <property type="entry name" value="Biofilm_reg_signaling"/>
</dbReference>
<keyword evidence="1" id="KW-0175">Coiled coil</keyword>
<dbReference type="InterPro" id="IPR035919">
    <property type="entry name" value="EAL_sf"/>
</dbReference>